<comment type="similarity">
    <text evidence="2">Belongs to the SVF1 family.</text>
</comment>
<dbReference type="Proteomes" id="UP000307440">
    <property type="component" value="Unassembled WGS sequence"/>
</dbReference>
<keyword evidence="3" id="KW-0963">Cytoplasm</keyword>
<dbReference type="GO" id="GO:0006979">
    <property type="term" value="P:response to oxidative stress"/>
    <property type="evidence" value="ECO:0007669"/>
    <property type="project" value="InterPro"/>
</dbReference>
<accession>A0A5C3L2Y6</accession>
<comment type="subcellular location">
    <subcellularLocation>
        <location evidence="1">Cytoplasm</location>
    </subcellularLocation>
</comment>
<proteinExistence type="inferred from homology"/>
<dbReference type="EMBL" id="ML210167">
    <property type="protein sequence ID" value="TFK27130.1"/>
    <property type="molecule type" value="Genomic_DNA"/>
</dbReference>
<gene>
    <name evidence="6" type="ORF">FA15DRAFT_636091</name>
</gene>
<dbReference type="PANTHER" id="PTHR47107:SF1">
    <property type="entry name" value="CERAMIDE-BINDING PROTEIN SVF1-RELATED"/>
    <property type="match status" value="1"/>
</dbReference>
<dbReference type="STRING" id="230819.A0A5C3L2Y6"/>
<keyword evidence="7" id="KW-1185">Reference proteome</keyword>
<sequence length="440" mass="47982">MFSSLFNVSDPHAPNFFSTTSNVQESQLYGKLEPKDTEWLCSGGFTVETQIFYTTTEDGKSLMCQVIHSSTGYVSSILSIATSFQLARLSRVWYPTVQFTFKLFDTKTGTKIWKSLNASHFTAGPAGLDKRSCKADEFTVTYKHKADGEFPESYVLNANLASDLQVTMEFQRFSTAHGWKLGNGPKGGYSYFGNNQEKPEGYVIHRFWPRLKSSGHIISAGKAIPIDGFGMFVHAIQGMRPNLVASAWNFHNFQSNELGGVSGIQMEFTTTDSHGKKGSGSGGVTVNIGSLVVNNKLVAVTGETNWPGEGRVDTNVLSRTTHFDCIHDPDTGYKKPSRLLAEWKGPSILPDAPGSVSGTVDVSVGDVKNPIGLIEKVDVLAEIPYVVKMAVNYVAGTKPYIYQWQNPAKMRLTGPDNVAAGLSAGVEVNGISYMESTFIS</sequence>
<dbReference type="InterPro" id="IPR033394">
    <property type="entry name" value="Svf1-like_C"/>
</dbReference>
<feature type="domain" description="Svf1-like N-terminal" evidence="4">
    <location>
        <begin position="47"/>
        <end position="237"/>
    </location>
</feature>
<evidence type="ECO:0000256" key="3">
    <source>
        <dbReference type="ARBA" id="ARBA00022490"/>
    </source>
</evidence>
<dbReference type="Pfam" id="PF17187">
    <property type="entry name" value="Svf1_C"/>
    <property type="match status" value="1"/>
</dbReference>
<dbReference type="Pfam" id="PF08622">
    <property type="entry name" value="Svf1"/>
    <property type="match status" value="1"/>
</dbReference>
<organism evidence="6 7">
    <name type="scientific">Coprinopsis marcescibilis</name>
    <name type="common">Agaric fungus</name>
    <name type="synonym">Psathyrella marcescibilis</name>
    <dbReference type="NCBI Taxonomy" id="230819"/>
    <lineage>
        <taxon>Eukaryota</taxon>
        <taxon>Fungi</taxon>
        <taxon>Dikarya</taxon>
        <taxon>Basidiomycota</taxon>
        <taxon>Agaricomycotina</taxon>
        <taxon>Agaricomycetes</taxon>
        <taxon>Agaricomycetidae</taxon>
        <taxon>Agaricales</taxon>
        <taxon>Agaricineae</taxon>
        <taxon>Psathyrellaceae</taxon>
        <taxon>Coprinopsis</taxon>
    </lineage>
</organism>
<dbReference type="InterPro" id="IPR013931">
    <property type="entry name" value="Svf1-like_N"/>
</dbReference>
<evidence type="ECO:0000259" key="5">
    <source>
        <dbReference type="Pfam" id="PF17187"/>
    </source>
</evidence>
<evidence type="ECO:0000256" key="2">
    <source>
        <dbReference type="ARBA" id="ARBA00009069"/>
    </source>
</evidence>
<feature type="domain" description="Svf1-like C-terminal" evidence="5">
    <location>
        <begin position="239"/>
        <end position="440"/>
    </location>
</feature>
<dbReference type="PANTHER" id="PTHR47107">
    <property type="entry name" value="SVF1-LIKE PROTEIN YDR222W-RELATED"/>
    <property type="match status" value="1"/>
</dbReference>
<dbReference type="SUPFAM" id="SSF159245">
    <property type="entry name" value="AttH-like"/>
    <property type="match status" value="1"/>
</dbReference>
<dbReference type="OrthoDB" id="2590239at2759"/>
<name>A0A5C3L2Y6_COPMA</name>
<reference evidence="6 7" key="1">
    <citation type="journal article" date="2019" name="Nat. Ecol. Evol.">
        <title>Megaphylogeny resolves global patterns of mushroom evolution.</title>
        <authorList>
            <person name="Varga T."/>
            <person name="Krizsan K."/>
            <person name="Foldi C."/>
            <person name="Dima B."/>
            <person name="Sanchez-Garcia M."/>
            <person name="Sanchez-Ramirez S."/>
            <person name="Szollosi G.J."/>
            <person name="Szarkandi J.G."/>
            <person name="Papp V."/>
            <person name="Albert L."/>
            <person name="Andreopoulos W."/>
            <person name="Angelini C."/>
            <person name="Antonin V."/>
            <person name="Barry K.W."/>
            <person name="Bougher N.L."/>
            <person name="Buchanan P."/>
            <person name="Buyck B."/>
            <person name="Bense V."/>
            <person name="Catcheside P."/>
            <person name="Chovatia M."/>
            <person name="Cooper J."/>
            <person name="Damon W."/>
            <person name="Desjardin D."/>
            <person name="Finy P."/>
            <person name="Geml J."/>
            <person name="Haridas S."/>
            <person name="Hughes K."/>
            <person name="Justo A."/>
            <person name="Karasinski D."/>
            <person name="Kautmanova I."/>
            <person name="Kiss B."/>
            <person name="Kocsube S."/>
            <person name="Kotiranta H."/>
            <person name="LaButti K.M."/>
            <person name="Lechner B.E."/>
            <person name="Liimatainen K."/>
            <person name="Lipzen A."/>
            <person name="Lukacs Z."/>
            <person name="Mihaltcheva S."/>
            <person name="Morgado L.N."/>
            <person name="Niskanen T."/>
            <person name="Noordeloos M.E."/>
            <person name="Ohm R.A."/>
            <person name="Ortiz-Santana B."/>
            <person name="Ovrebo C."/>
            <person name="Racz N."/>
            <person name="Riley R."/>
            <person name="Savchenko A."/>
            <person name="Shiryaev A."/>
            <person name="Soop K."/>
            <person name="Spirin V."/>
            <person name="Szebenyi C."/>
            <person name="Tomsovsky M."/>
            <person name="Tulloss R.E."/>
            <person name="Uehling J."/>
            <person name="Grigoriev I.V."/>
            <person name="Vagvolgyi C."/>
            <person name="Papp T."/>
            <person name="Martin F.M."/>
            <person name="Miettinen O."/>
            <person name="Hibbett D.S."/>
            <person name="Nagy L.G."/>
        </authorList>
    </citation>
    <scope>NUCLEOTIDE SEQUENCE [LARGE SCALE GENOMIC DNA]</scope>
    <source>
        <strain evidence="6 7">CBS 121175</strain>
    </source>
</reference>
<evidence type="ECO:0000313" key="6">
    <source>
        <dbReference type="EMBL" id="TFK27130.1"/>
    </source>
</evidence>
<dbReference type="GO" id="GO:0005737">
    <property type="term" value="C:cytoplasm"/>
    <property type="evidence" value="ECO:0007669"/>
    <property type="project" value="UniProtKB-SubCell"/>
</dbReference>
<evidence type="ECO:0000313" key="7">
    <source>
        <dbReference type="Proteomes" id="UP000307440"/>
    </source>
</evidence>
<protein>
    <submittedName>
        <fullName evidence="6">Survival factor 1</fullName>
    </submittedName>
</protein>
<evidence type="ECO:0000256" key="1">
    <source>
        <dbReference type="ARBA" id="ARBA00004496"/>
    </source>
</evidence>
<dbReference type="AlphaFoldDB" id="A0A5C3L2Y6"/>
<dbReference type="InterPro" id="IPR051385">
    <property type="entry name" value="Ceramide-binding_SVF1"/>
</dbReference>
<evidence type="ECO:0000259" key="4">
    <source>
        <dbReference type="Pfam" id="PF08622"/>
    </source>
</evidence>